<dbReference type="GO" id="GO:0003677">
    <property type="term" value="F:DNA binding"/>
    <property type="evidence" value="ECO:0007669"/>
    <property type="project" value="UniProtKB-KW"/>
</dbReference>
<dbReference type="eggNOG" id="ENOG502SVCF">
    <property type="taxonomic scope" value="Eukaryota"/>
</dbReference>
<keyword evidence="4" id="KW-0539">Nucleus</keyword>
<dbReference type="PANTHER" id="PTHR47784">
    <property type="entry name" value="STEROL UPTAKE CONTROL PROTEIN 2"/>
    <property type="match status" value="1"/>
</dbReference>
<keyword evidence="6" id="KW-0812">Transmembrane</keyword>
<evidence type="ECO:0000256" key="6">
    <source>
        <dbReference type="SAM" id="Phobius"/>
    </source>
</evidence>
<evidence type="ECO:0000256" key="1">
    <source>
        <dbReference type="ARBA" id="ARBA00023015"/>
    </source>
</evidence>
<evidence type="ECO:0000313" key="8">
    <source>
        <dbReference type="EMBL" id="ETN40928.1"/>
    </source>
</evidence>
<dbReference type="GO" id="GO:0008270">
    <property type="term" value="F:zinc ion binding"/>
    <property type="evidence" value="ECO:0007669"/>
    <property type="project" value="InterPro"/>
</dbReference>
<feature type="transmembrane region" description="Helical" evidence="6">
    <location>
        <begin position="129"/>
        <end position="149"/>
    </location>
</feature>
<dbReference type="GO" id="GO:0001228">
    <property type="term" value="F:DNA-binding transcription activator activity, RNA polymerase II-specific"/>
    <property type="evidence" value="ECO:0007669"/>
    <property type="project" value="TreeGrafter"/>
</dbReference>
<evidence type="ECO:0000259" key="7">
    <source>
        <dbReference type="PROSITE" id="PS50048"/>
    </source>
</evidence>
<feature type="region of interest" description="Disordered" evidence="5">
    <location>
        <begin position="51"/>
        <end position="83"/>
    </location>
</feature>
<accession>W2RYU2</accession>
<dbReference type="VEuPathDB" id="FungiDB:HMPREF1541_05208"/>
<dbReference type="Pfam" id="PF00172">
    <property type="entry name" value="Zn_clus"/>
    <property type="match status" value="1"/>
</dbReference>
<dbReference type="HOGENOM" id="CLU_024934_2_0_1"/>
<keyword evidence="3" id="KW-0804">Transcription</keyword>
<dbReference type="OrthoDB" id="4937900at2759"/>
<protein>
    <recommendedName>
        <fullName evidence="7">Zn(2)-C6 fungal-type domain-containing protein</fullName>
    </recommendedName>
</protein>
<feature type="domain" description="Zn(2)-C6 fungal-type" evidence="7">
    <location>
        <begin position="12"/>
        <end position="42"/>
    </location>
</feature>
<name>W2RYU2_CYPE1</name>
<dbReference type="InterPro" id="IPR036864">
    <property type="entry name" value="Zn2-C6_fun-type_DNA-bd_sf"/>
</dbReference>
<evidence type="ECO:0000256" key="2">
    <source>
        <dbReference type="ARBA" id="ARBA00023125"/>
    </source>
</evidence>
<dbReference type="PROSITE" id="PS00463">
    <property type="entry name" value="ZN2_CY6_FUNGAL_1"/>
    <property type="match status" value="1"/>
</dbReference>
<reference evidence="8 9" key="1">
    <citation type="submission" date="2013-03" db="EMBL/GenBank/DDBJ databases">
        <title>The Genome Sequence of Phialophora europaea CBS 101466.</title>
        <authorList>
            <consortium name="The Broad Institute Genomics Platform"/>
            <person name="Cuomo C."/>
            <person name="de Hoog S."/>
            <person name="Gorbushina A."/>
            <person name="Walker B."/>
            <person name="Young S.K."/>
            <person name="Zeng Q."/>
            <person name="Gargeya S."/>
            <person name="Fitzgerald M."/>
            <person name="Haas B."/>
            <person name="Abouelleil A."/>
            <person name="Allen A.W."/>
            <person name="Alvarado L."/>
            <person name="Arachchi H.M."/>
            <person name="Berlin A.M."/>
            <person name="Chapman S.B."/>
            <person name="Gainer-Dewar J."/>
            <person name="Goldberg J."/>
            <person name="Griggs A."/>
            <person name="Gujja S."/>
            <person name="Hansen M."/>
            <person name="Howarth C."/>
            <person name="Imamovic A."/>
            <person name="Ireland A."/>
            <person name="Larimer J."/>
            <person name="McCowan C."/>
            <person name="Murphy C."/>
            <person name="Pearson M."/>
            <person name="Poon T.W."/>
            <person name="Priest M."/>
            <person name="Roberts A."/>
            <person name="Saif S."/>
            <person name="Shea T."/>
            <person name="Sisk P."/>
            <person name="Sykes S."/>
            <person name="Wortman J."/>
            <person name="Nusbaum C."/>
            <person name="Birren B."/>
        </authorList>
    </citation>
    <scope>NUCLEOTIDE SEQUENCE [LARGE SCALE GENOMIC DNA]</scope>
    <source>
        <strain evidence="8 9">CBS 101466</strain>
    </source>
</reference>
<dbReference type="Pfam" id="PF11951">
    <property type="entry name" value="Fungal_trans_2"/>
    <property type="match status" value="1"/>
</dbReference>
<proteinExistence type="predicted"/>
<feature type="compositionally biased region" description="Polar residues" evidence="5">
    <location>
        <begin position="51"/>
        <end position="78"/>
    </location>
</feature>
<dbReference type="FunCoup" id="W2RYU2">
    <property type="interactions" value="671"/>
</dbReference>
<evidence type="ECO:0000256" key="5">
    <source>
        <dbReference type="SAM" id="MobiDB-lite"/>
    </source>
</evidence>
<dbReference type="Proteomes" id="UP000030752">
    <property type="component" value="Unassembled WGS sequence"/>
</dbReference>
<dbReference type="PROSITE" id="PS50048">
    <property type="entry name" value="ZN2_CY6_FUNGAL_2"/>
    <property type="match status" value="1"/>
</dbReference>
<dbReference type="RefSeq" id="XP_008717771.1">
    <property type="nucleotide sequence ID" value="XM_008719549.1"/>
</dbReference>
<keyword evidence="2" id="KW-0238">DNA-binding</keyword>
<dbReference type="InterPro" id="IPR001138">
    <property type="entry name" value="Zn2Cys6_DnaBD"/>
</dbReference>
<dbReference type="InterPro" id="IPR053157">
    <property type="entry name" value="Sterol_Uptake_Regulator"/>
</dbReference>
<dbReference type="PANTHER" id="PTHR47784:SF4">
    <property type="entry name" value="ZN(II)2CYS6 TRANSCRIPTION FACTOR (EUROFUNG)"/>
    <property type="match status" value="1"/>
</dbReference>
<dbReference type="InterPro" id="IPR021858">
    <property type="entry name" value="Fun_TF"/>
</dbReference>
<evidence type="ECO:0000313" key="9">
    <source>
        <dbReference type="Proteomes" id="UP000030752"/>
    </source>
</evidence>
<organism evidence="8 9">
    <name type="scientific">Cyphellophora europaea (strain CBS 101466)</name>
    <name type="common">Phialophora europaea</name>
    <dbReference type="NCBI Taxonomy" id="1220924"/>
    <lineage>
        <taxon>Eukaryota</taxon>
        <taxon>Fungi</taxon>
        <taxon>Dikarya</taxon>
        <taxon>Ascomycota</taxon>
        <taxon>Pezizomycotina</taxon>
        <taxon>Eurotiomycetes</taxon>
        <taxon>Chaetothyriomycetidae</taxon>
        <taxon>Chaetothyriales</taxon>
        <taxon>Cyphellophoraceae</taxon>
        <taxon>Cyphellophora</taxon>
    </lineage>
</organism>
<dbReference type="GeneID" id="19972547"/>
<keyword evidence="9" id="KW-1185">Reference proteome</keyword>
<dbReference type="Gene3D" id="4.10.240.10">
    <property type="entry name" value="Zn(2)-C6 fungal-type DNA-binding domain"/>
    <property type="match status" value="1"/>
</dbReference>
<dbReference type="CDD" id="cd00067">
    <property type="entry name" value="GAL4"/>
    <property type="match status" value="1"/>
</dbReference>
<keyword evidence="6" id="KW-1133">Transmembrane helix</keyword>
<dbReference type="SMART" id="SM00066">
    <property type="entry name" value="GAL4"/>
    <property type="match status" value="1"/>
</dbReference>
<dbReference type="AlphaFoldDB" id="W2RYU2"/>
<evidence type="ECO:0000256" key="3">
    <source>
        <dbReference type="ARBA" id="ARBA00023163"/>
    </source>
</evidence>
<dbReference type="InParanoid" id="W2RYU2"/>
<feature type="transmembrane region" description="Helical" evidence="6">
    <location>
        <begin position="184"/>
        <end position="200"/>
    </location>
</feature>
<gene>
    <name evidence="8" type="ORF">HMPREF1541_05208</name>
</gene>
<dbReference type="EMBL" id="KB822720">
    <property type="protein sequence ID" value="ETN40928.1"/>
    <property type="molecule type" value="Genomic_DNA"/>
</dbReference>
<sequence length="414" mass="46765">MPRRTHKKSRTGCGECKKRHIKCDEHRPRCVNCVTAASSCSFEYTTPASYSSGHITRAPSASSRQLDGSTPATPSDASGSRPVQAFNTNLNLDHLELFHHFLMDTANTMADEVHQRECYKTIVIREAMAYPFLMYQILAVAALHIATGLPSDRADHYYHRATELQSAAMAGFKIHEARVDKKSAFAQMLFSVLVGLHVIADRSRTRGLDHHGFMQHFVHCVRLMQGVRVLVVDDWWEEIRSRPEFSPISQTPSLGPPYDVPPQLERLKDLIGNTARLGPEPVAAYTKAVDHLHWLFAITGVPHRSYETVRLVLAWPIRSSSEYLTLVEQRRPEALIILAHYALALHFYRGSWVISDSGIRLLNAIDAELNPDWSSWLDWPRELVSSAGTLQDARQDTNMTNMQILDPQLEYATT</sequence>
<keyword evidence="6" id="KW-0472">Membrane</keyword>
<evidence type="ECO:0000256" key="4">
    <source>
        <dbReference type="ARBA" id="ARBA00023242"/>
    </source>
</evidence>
<dbReference type="SUPFAM" id="SSF57701">
    <property type="entry name" value="Zn2/Cys6 DNA-binding domain"/>
    <property type="match status" value="1"/>
</dbReference>
<dbReference type="STRING" id="1220924.W2RYU2"/>
<keyword evidence="1" id="KW-0805">Transcription regulation</keyword>